<dbReference type="AlphaFoldDB" id="A0A0L0W3J3"/>
<protein>
    <submittedName>
        <fullName evidence="2">Uncharacterized protein</fullName>
    </submittedName>
</protein>
<evidence type="ECO:0000313" key="3">
    <source>
        <dbReference type="Proteomes" id="UP000054564"/>
    </source>
</evidence>
<organism evidence="2 3">
    <name type="scientific">Puccinia striiformis f. sp. tritici PST-78</name>
    <dbReference type="NCBI Taxonomy" id="1165861"/>
    <lineage>
        <taxon>Eukaryota</taxon>
        <taxon>Fungi</taxon>
        <taxon>Dikarya</taxon>
        <taxon>Basidiomycota</taxon>
        <taxon>Pucciniomycotina</taxon>
        <taxon>Pucciniomycetes</taxon>
        <taxon>Pucciniales</taxon>
        <taxon>Pucciniaceae</taxon>
        <taxon>Puccinia</taxon>
    </lineage>
</organism>
<dbReference type="Proteomes" id="UP000054564">
    <property type="component" value="Unassembled WGS sequence"/>
</dbReference>
<evidence type="ECO:0000313" key="2">
    <source>
        <dbReference type="EMBL" id="KNF06049.1"/>
    </source>
</evidence>
<dbReference type="EMBL" id="AJIL01000004">
    <property type="protein sequence ID" value="KNF06049.1"/>
    <property type="molecule type" value="Genomic_DNA"/>
</dbReference>
<evidence type="ECO:0000256" key="1">
    <source>
        <dbReference type="SAM" id="MobiDB-lite"/>
    </source>
</evidence>
<accession>A0A0L0W3J3</accession>
<comment type="caution">
    <text evidence="2">The sequence shown here is derived from an EMBL/GenBank/DDBJ whole genome shotgun (WGS) entry which is preliminary data.</text>
</comment>
<sequence length="101" mass="10587">MPSHKRHKPSGALSSSSSQPQCIMQTDSSEPNNGDIPPDNVSQGANGPGLGSNVLPKPDPPLMPGGIREKYTQTRIHVQGPRARASTGRAPGTQMPPGKRV</sequence>
<name>A0A0L0W3J3_9BASI</name>
<feature type="region of interest" description="Disordered" evidence="1">
    <location>
        <begin position="1"/>
        <end position="101"/>
    </location>
</feature>
<gene>
    <name evidence="2" type="ORF">PSTG_00564</name>
</gene>
<feature type="compositionally biased region" description="Polar residues" evidence="1">
    <location>
        <begin position="19"/>
        <end position="32"/>
    </location>
</feature>
<keyword evidence="3" id="KW-1185">Reference proteome</keyword>
<reference evidence="3" key="1">
    <citation type="submission" date="2014-03" db="EMBL/GenBank/DDBJ databases">
        <title>The Genome Sequence of Puccinia striiformis f. sp. tritici PST-78.</title>
        <authorList>
            <consortium name="The Broad Institute Genome Sequencing Platform"/>
            <person name="Cuomo C."/>
            <person name="Hulbert S."/>
            <person name="Chen X."/>
            <person name="Walker B."/>
            <person name="Young S.K."/>
            <person name="Zeng Q."/>
            <person name="Gargeya S."/>
            <person name="Fitzgerald M."/>
            <person name="Haas B."/>
            <person name="Abouelleil A."/>
            <person name="Alvarado L."/>
            <person name="Arachchi H.M."/>
            <person name="Berlin A.M."/>
            <person name="Chapman S.B."/>
            <person name="Goldberg J."/>
            <person name="Griggs A."/>
            <person name="Gujja S."/>
            <person name="Hansen M."/>
            <person name="Howarth C."/>
            <person name="Imamovic A."/>
            <person name="Larimer J."/>
            <person name="McCowan C."/>
            <person name="Montmayeur A."/>
            <person name="Murphy C."/>
            <person name="Neiman D."/>
            <person name="Pearson M."/>
            <person name="Priest M."/>
            <person name="Roberts A."/>
            <person name="Saif S."/>
            <person name="Shea T."/>
            <person name="Sisk P."/>
            <person name="Sykes S."/>
            <person name="Wortman J."/>
            <person name="Nusbaum C."/>
            <person name="Birren B."/>
        </authorList>
    </citation>
    <scope>NUCLEOTIDE SEQUENCE [LARGE SCALE GENOMIC DNA]</scope>
    <source>
        <strain evidence="3">race PST-78</strain>
    </source>
</reference>
<proteinExistence type="predicted"/>